<dbReference type="EMBL" id="JBBNAE010000010">
    <property type="protein sequence ID" value="KAK9091318.1"/>
    <property type="molecule type" value="Genomic_DNA"/>
</dbReference>
<evidence type="ECO:0000313" key="3">
    <source>
        <dbReference type="EMBL" id="KAK9091318.1"/>
    </source>
</evidence>
<dbReference type="Proteomes" id="UP001417504">
    <property type="component" value="Unassembled WGS sequence"/>
</dbReference>
<dbReference type="InterPro" id="IPR036318">
    <property type="entry name" value="FAD-bd_PCMH-like_sf"/>
</dbReference>
<comment type="caution">
    <text evidence="3">The sequence shown here is derived from an EMBL/GenBank/DDBJ whole genome shotgun (WGS) entry which is preliminary data.</text>
</comment>
<evidence type="ECO:0000313" key="4">
    <source>
        <dbReference type="Proteomes" id="UP001417504"/>
    </source>
</evidence>
<dbReference type="HAMAP" id="MF_00037">
    <property type="entry name" value="MurB"/>
    <property type="match status" value="1"/>
</dbReference>
<evidence type="ECO:0000259" key="2">
    <source>
        <dbReference type="PROSITE" id="PS51387"/>
    </source>
</evidence>
<dbReference type="Gene3D" id="3.30.43.10">
    <property type="entry name" value="Uridine Diphospho-n-acetylenolpyruvylglucosamine Reductase, domain 2"/>
    <property type="match status" value="1"/>
</dbReference>
<dbReference type="InterPro" id="IPR016167">
    <property type="entry name" value="FAD-bd_PCMH_sub1"/>
</dbReference>
<dbReference type="Gene3D" id="3.30.465.10">
    <property type="match status" value="1"/>
</dbReference>
<dbReference type="SUPFAM" id="SSF56176">
    <property type="entry name" value="FAD-binding/transporter-associated domain-like"/>
    <property type="match status" value="1"/>
</dbReference>
<name>A0AAP0HJX2_9MAGN</name>
<dbReference type="GO" id="GO:0008762">
    <property type="term" value="F:UDP-N-acetylmuramate dehydrogenase activity"/>
    <property type="evidence" value="ECO:0007669"/>
    <property type="project" value="InterPro"/>
</dbReference>
<feature type="domain" description="FAD-binding PCMH-type" evidence="2">
    <location>
        <begin position="75"/>
        <end position="254"/>
    </location>
</feature>
<dbReference type="PANTHER" id="PTHR21071">
    <property type="entry name" value="UDP-N-ACETYLENOLPYRUVOYLGLUCOSAMINE REDUCTASE"/>
    <property type="match status" value="1"/>
</dbReference>
<protein>
    <recommendedName>
        <fullName evidence="2">FAD-binding PCMH-type domain-containing protein</fullName>
    </recommendedName>
</protein>
<dbReference type="GO" id="GO:0005829">
    <property type="term" value="C:cytosol"/>
    <property type="evidence" value="ECO:0007669"/>
    <property type="project" value="TreeGrafter"/>
</dbReference>
<evidence type="ECO:0000256" key="1">
    <source>
        <dbReference type="ARBA" id="ARBA00001974"/>
    </source>
</evidence>
<dbReference type="InterPro" id="IPR016166">
    <property type="entry name" value="FAD-bd_PCMH"/>
</dbReference>
<dbReference type="GO" id="GO:0071555">
    <property type="term" value="P:cell wall organization"/>
    <property type="evidence" value="ECO:0007669"/>
    <property type="project" value="TreeGrafter"/>
</dbReference>
<dbReference type="GO" id="GO:0071949">
    <property type="term" value="F:FAD binding"/>
    <property type="evidence" value="ECO:0007669"/>
    <property type="project" value="InterPro"/>
</dbReference>
<dbReference type="AlphaFoldDB" id="A0AAP0HJX2"/>
<sequence>MTLQQTTPSSSSLHLFSSTLPQKRPHHNLAFTSLIQHKPLLSSPHHHLSPIKCDFDELNIIHGQKLLSDLCTWGIGGPCAHFAQVSNHNQLISTIRFCRETSIGFVIVGKGSNCLFDDMGFDGCVILNRIDFVENTDDELLGGCYYKVGSGCPFNRFGIQSCIDGFGGLEFAAGIPGTVGGAVYMNAGADGQVSKEEVSLCVVPLALETSYWRDTWHLMNTNLKRSGNLQLSYVAVSISNNEAETTLRQPCKLKLERTNQYHGHTCR</sequence>
<dbReference type="InterPro" id="IPR016169">
    <property type="entry name" value="FAD-bd_PCMH_sub2"/>
</dbReference>
<accession>A0AAP0HJX2</accession>
<organism evidence="3 4">
    <name type="scientific">Stephania japonica</name>
    <dbReference type="NCBI Taxonomy" id="461633"/>
    <lineage>
        <taxon>Eukaryota</taxon>
        <taxon>Viridiplantae</taxon>
        <taxon>Streptophyta</taxon>
        <taxon>Embryophyta</taxon>
        <taxon>Tracheophyta</taxon>
        <taxon>Spermatophyta</taxon>
        <taxon>Magnoliopsida</taxon>
        <taxon>Ranunculales</taxon>
        <taxon>Menispermaceae</taxon>
        <taxon>Menispermoideae</taxon>
        <taxon>Cissampelideae</taxon>
        <taxon>Stephania</taxon>
    </lineage>
</organism>
<keyword evidence="4" id="KW-1185">Reference proteome</keyword>
<gene>
    <name evidence="3" type="ORF">Sjap_024495</name>
</gene>
<dbReference type="InterPro" id="IPR006094">
    <property type="entry name" value="Oxid_FAD_bind_N"/>
</dbReference>
<dbReference type="PANTHER" id="PTHR21071:SF4">
    <property type="entry name" value="UDP-N-ACETYLENOLPYRUVOYLGLUCOSAMINE REDUCTASE"/>
    <property type="match status" value="1"/>
</dbReference>
<dbReference type="InterPro" id="IPR003170">
    <property type="entry name" value="MurB"/>
</dbReference>
<comment type="cofactor">
    <cofactor evidence="1">
        <name>FAD</name>
        <dbReference type="ChEBI" id="CHEBI:57692"/>
    </cofactor>
</comment>
<reference evidence="3 4" key="1">
    <citation type="submission" date="2024-01" db="EMBL/GenBank/DDBJ databases">
        <title>Genome assemblies of Stephania.</title>
        <authorList>
            <person name="Yang L."/>
        </authorList>
    </citation>
    <scope>NUCLEOTIDE SEQUENCE [LARGE SCALE GENOMIC DNA]</scope>
    <source>
        <strain evidence="3">QJT</strain>
        <tissue evidence="3">Leaf</tissue>
    </source>
</reference>
<dbReference type="Pfam" id="PF01565">
    <property type="entry name" value="FAD_binding_4"/>
    <property type="match status" value="1"/>
</dbReference>
<proteinExistence type="inferred from homology"/>
<dbReference type="PROSITE" id="PS51387">
    <property type="entry name" value="FAD_PCMH"/>
    <property type="match status" value="1"/>
</dbReference>